<keyword evidence="4 6" id="KW-1133">Transmembrane helix</keyword>
<dbReference type="PANTHER" id="PTHR36115:SF9">
    <property type="entry name" value="LMO1584 PROTEIN"/>
    <property type="match status" value="1"/>
</dbReference>
<keyword evidence="3 6" id="KW-0812">Transmembrane</keyword>
<dbReference type="InterPro" id="IPR051791">
    <property type="entry name" value="Pra-immunoreactive"/>
</dbReference>
<reference evidence="8 9" key="1">
    <citation type="submission" date="2023-07" db="EMBL/GenBank/DDBJ databases">
        <title>Genomic Encyclopedia of Type Strains, Phase IV (KMG-IV): sequencing the most valuable type-strain genomes for metagenomic binning, comparative biology and taxonomic classification.</title>
        <authorList>
            <person name="Goeker M."/>
        </authorList>
    </citation>
    <scope>NUCLEOTIDE SEQUENCE [LARGE SCALE GENOMIC DNA]</scope>
    <source>
        <strain evidence="8 9">DSM 17740</strain>
    </source>
</reference>
<evidence type="ECO:0000313" key="9">
    <source>
        <dbReference type="Proteomes" id="UP001232445"/>
    </source>
</evidence>
<keyword evidence="5 6" id="KW-0472">Membrane</keyword>
<protein>
    <submittedName>
        <fullName evidence="8">RDD family membrane protein YckC</fullName>
    </submittedName>
</protein>
<comment type="subcellular location">
    <subcellularLocation>
        <location evidence="1">Cell membrane</location>
        <topology evidence="1">Multi-pass membrane protein</topology>
    </subcellularLocation>
</comment>
<keyword evidence="9" id="KW-1185">Reference proteome</keyword>
<feature type="domain" description="RDD" evidence="7">
    <location>
        <begin position="26"/>
        <end position="151"/>
    </location>
</feature>
<dbReference type="EMBL" id="JAUSUQ010000009">
    <property type="protein sequence ID" value="MDQ0339769.1"/>
    <property type="molecule type" value="Genomic_DNA"/>
</dbReference>
<feature type="transmembrane region" description="Helical" evidence="6">
    <location>
        <begin position="64"/>
        <end position="84"/>
    </location>
</feature>
<dbReference type="RefSeq" id="WP_307340241.1">
    <property type="nucleotide sequence ID" value="NZ_JAUSUQ010000009.1"/>
</dbReference>
<accession>A0ABU0CV49</accession>
<evidence type="ECO:0000256" key="4">
    <source>
        <dbReference type="ARBA" id="ARBA00022989"/>
    </source>
</evidence>
<evidence type="ECO:0000256" key="2">
    <source>
        <dbReference type="ARBA" id="ARBA00022475"/>
    </source>
</evidence>
<dbReference type="PANTHER" id="PTHR36115">
    <property type="entry name" value="PROLINE-RICH ANTIGEN HOMOLOG-RELATED"/>
    <property type="match status" value="1"/>
</dbReference>
<feature type="transmembrane region" description="Helical" evidence="6">
    <location>
        <begin position="34"/>
        <end position="58"/>
    </location>
</feature>
<dbReference type="InterPro" id="IPR010432">
    <property type="entry name" value="RDD"/>
</dbReference>
<proteinExistence type="predicted"/>
<evidence type="ECO:0000313" key="8">
    <source>
        <dbReference type="EMBL" id="MDQ0339769.1"/>
    </source>
</evidence>
<name>A0ABU0CV49_9BACI</name>
<dbReference type="Proteomes" id="UP001232445">
    <property type="component" value="Unassembled WGS sequence"/>
</dbReference>
<evidence type="ECO:0000256" key="1">
    <source>
        <dbReference type="ARBA" id="ARBA00004651"/>
    </source>
</evidence>
<dbReference type="Pfam" id="PF06271">
    <property type="entry name" value="RDD"/>
    <property type="match status" value="1"/>
</dbReference>
<evidence type="ECO:0000256" key="3">
    <source>
        <dbReference type="ARBA" id="ARBA00022692"/>
    </source>
</evidence>
<sequence>MNPNENHNEAQNQKYLLEDEAPAYRLAGFWIRALAYLVDLIVVSALSYLLVTPFFSVFGLEVTWRVLTVTFFYIGLIGSLYFTVMTKVLGQSIGKMLFGLRVVKADGTPLDWGTVIFREGVGRFLAQFAFHIGYIWIAFHPQKKGWHDYIADTYVVYDKEEEKRMQIRLGVSEQ</sequence>
<evidence type="ECO:0000256" key="6">
    <source>
        <dbReference type="SAM" id="Phobius"/>
    </source>
</evidence>
<keyword evidence="2" id="KW-1003">Cell membrane</keyword>
<evidence type="ECO:0000259" key="7">
    <source>
        <dbReference type="Pfam" id="PF06271"/>
    </source>
</evidence>
<evidence type="ECO:0000256" key="5">
    <source>
        <dbReference type="ARBA" id="ARBA00023136"/>
    </source>
</evidence>
<comment type="caution">
    <text evidence="8">The sequence shown here is derived from an EMBL/GenBank/DDBJ whole genome shotgun (WGS) entry which is preliminary data.</text>
</comment>
<organism evidence="8 9">
    <name type="scientific">Caldalkalibacillus uzonensis</name>
    <dbReference type="NCBI Taxonomy" id="353224"/>
    <lineage>
        <taxon>Bacteria</taxon>
        <taxon>Bacillati</taxon>
        <taxon>Bacillota</taxon>
        <taxon>Bacilli</taxon>
        <taxon>Bacillales</taxon>
        <taxon>Bacillaceae</taxon>
        <taxon>Caldalkalibacillus</taxon>
    </lineage>
</organism>
<gene>
    <name evidence="8" type="ORF">J2S00_002562</name>
</gene>